<accession>A0ABP0GDG5</accession>
<evidence type="ECO:0000256" key="1">
    <source>
        <dbReference type="ARBA" id="ARBA00022723"/>
    </source>
</evidence>
<evidence type="ECO:0000313" key="8">
    <source>
        <dbReference type="EMBL" id="CAK8688679.1"/>
    </source>
</evidence>
<evidence type="ECO:0000256" key="2">
    <source>
        <dbReference type="ARBA" id="ARBA00022771"/>
    </source>
</evidence>
<dbReference type="SMART" id="SM00355">
    <property type="entry name" value="ZnF_C2H2"/>
    <property type="match status" value="2"/>
</dbReference>
<dbReference type="EMBL" id="CAWYQH010000108">
    <property type="protein sequence ID" value="CAK8688679.1"/>
    <property type="molecule type" value="Genomic_DNA"/>
</dbReference>
<dbReference type="InterPro" id="IPR041661">
    <property type="entry name" value="ZN622/Rei1/Reh1_Znf-C2H2"/>
</dbReference>
<keyword evidence="1" id="KW-0479">Metal-binding</keyword>
<dbReference type="InterPro" id="IPR040048">
    <property type="entry name" value="ZNF277"/>
</dbReference>
<dbReference type="Pfam" id="PF12756">
    <property type="entry name" value="zf-C2H2_2"/>
    <property type="match status" value="1"/>
</dbReference>
<evidence type="ECO:0000259" key="7">
    <source>
        <dbReference type="PROSITE" id="PS50157"/>
    </source>
</evidence>
<dbReference type="Gene3D" id="3.30.160.60">
    <property type="entry name" value="Classic Zinc Finger"/>
    <property type="match status" value="1"/>
</dbReference>
<keyword evidence="9" id="KW-1185">Reference proteome</keyword>
<evidence type="ECO:0000256" key="6">
    <source>
        <dbReference type="SAM" id="MobiDB-lite"/>
    </source>
</evidence>
<sequence length="392" mass="45467">MENNSSNVRIPHLSGVPQGDVVGNLCDEHSLLTKNSTQTEDLSNPDNDNSKLAEDINNFGITGLDVNANEFVEVMKEESVKSVESDNSDENLHKETDTEFVYDELQKSKASNQSAFLQPLLLQPPSCDADKKDSQKMQNDENLFLKTSTSKMSDLATPCMLCDYVEPDMYQKSGRDEYLCHLIVEHLLVIADVKLIADLQSYAVYWRKRFAEGSLDEFCSKIRTNTGAKDIDKSEDYYLLCDVLPEDKKLREELQLTQLKKLLLRQEFERKDETFSRMCPFCTKFFQGNRIILFNHMNEDHNFNIGHPDNIVNVREFMDEIQVKLDALQCLYCEKVFKDRASLREHMRKKAHRRLNPKNKDYDKYYIINYLELGKNWETLQGESEKLDSTSE</sequence>
<dbReference type="PANTHER" id="PTHR13267">
    <property type="entry name" value="ZINC FINGER PROTEIN 277"/>
    <property type="match status" value="1"/>
</dbReference>
<evidence type="ECO:0000256" key="4">
    <source>
        <dbReference type="ARBA" id="ARBA00034119"/>
    </source>
</evidence>
<name>A0ABP0GDG5_CLALP</name>
<keyword evidence="2 5" id="KW-0863">Zinc-finger</keyword>
<gene>
    <name evidence="8" type="ORF">CVLEPA_LOCUS20670</name>
</gene>
<dbReference type="PROSITE" id="PS00028">
    <property type="entry name" value="ZINC_FINGER_C2H2_1"/>
    <property type="match status" value="1"/>
</dbReference>
<protein>
    <recommendedName>
        <fullName evidence="7">C2H2-type domain-containing protein</fullName>
    </recommendedName>
</protein>
<comment type="caution">
    <text evidence="8">The sequence shown here is derived from an EMBL/GenBank/DDBJ whole genome shotgun (WGS) entry which is preliminary data.</text>
</comment>
<feature type="domain" description="C2H2-type" evidence="7">
    <location>
        <begin position="328"/>
        <end position="357"/>
    </location>
</feature>
<organism evidence="8 9">
    <name type="scientific">Clavelina lepadiformis</name>
    <name type="common">Light-bulb sea squirt</name>
    <name type="synonym">Ascidia lepadiformis</name>
    <dbReference type="NCBI Taxonomy" id="159417"/>
    <lineage>
        <taxon>Eukaryota</taxon>
        <taxon>Metazoa</taxon>
        <taxon>Chordata</taxon>
        <taxon>Tunicata</taxon>
        <taxon>Ascidiacea</taxon>
        <taxon>Aplousobranchia</taxon>
        <taxon>Clavelinidae</taxon>
        <taxon>Clavelina</taxon>
    </lineage>
</organism>
<feature type="region of interest" description="Disordered" evidence="6">
    <location>
        <begin position="1"/>
        <end position="21"/>
    </location>
</feature>
<dbReference type="PANTHER" id="PTHR13267:SF3">
    <property type="entry name" value="ZINC FINGER PROTEIN 277"/>
    <property type="match status" value="1"/>
</dbReference>
<keyword evidence="3" id="KW-0862">Zinc</keyword>
<dbReference type="InterPro" id="IPR036236">
    <property type="entry name" value="Znf_C2H2_sf"/>
</dbReference>
<comment type="similarity">
    <text evidence="4">Belongs to the ZNF277 family.</text>
</comment>
<dbReference type="Proteomes" id="UP001642483">
    <property type="component" value="Unassembled WGS sequence"/>
</dbReference>
<dbReference type="PROSITE" id="PS50157">
    <property type="entry name" value="ZINC_FINGER_C2H2_2"/>
    <property type="match status" value="1"/>
</dbReference>
<evidence type="ECO:0000256" key="5">
    <source>
        <dbReference type="PROSITE-ProRule" id="PRU00042"/>
    </source>
</evidence>
<evidence type="ECO:0000313" key="9">
    <source>
        <dbReference type="Proteomes" id="UP001642483"/>
    </source>
</evidence>
<reference evidence="8 9" key="1">
    <citation type="submission" date="2024-02" db="EMBL/GenBank/DDBJ databases">
        <authorList>
            <person name="Daric V."/>
            <person name="Darras S."/>
        </authorList>
    </citation>
    <scope>NUCLEOTIDE SEQUENCE [LARGE SCALE GENOMIC DNA]</scope>
</reference>
<dbReference type="SUPFAM" id="SSF57667">
    <property type="entry name" value="beta-beta-alpha zinc fingers"/>
    <property type="match status" value="1"/>
</dbReference>
<dbReference type="InterPro" id="IPR013087">
    <property type="entry name" value="Znf_C2H2_type"/>
</dbReference>
<proteinExistence type="inferred from homology"/>
<evidence type="ECO:0000256" key="3">
    <source>
        <dbReference type="ARBA" id="ARBA00022833"/>
    </source>
</evidence>